<evidence type="ECO:0000256" key="1">
    <source>
        <dbReference type="ARBA" id="ARBA00022679"/>
    </source>
</evidence>
<keyword evidence="6" id="KW-1185">Reference proteome</keyword>
<dbReference type="InterPro" id="IPR051531">
    <property type="entry name" value="N-acetyltransferase"/>
</dbReference>
<evidence type="ECO:0000313" key="5">
    <source>
        <dbReference type="EMBL" id="ABV88585.1"/>
    </source>
</evidence>
<evidence type="ECO:0000256" key="3">
    <source>
        <dbReference type="ARBA" id="ARBA00038502"/>
    </source>
</evidence>
<dbReference type="GO" id="GO:0016747">
    <property type="term" value="F:acyltransferase activity, transferring groups other than amino-acyl groups"/>
    <property type="evidence" value="ECO:0007669"/>
    <property type="project" value="InterPro"/>
</dbReference>
<feature type="domain" description="N-acetyltransferase" evidence="4">
    <location>
        <begin position="26"/>
        <end position="159"/>
    </location>
</feature>
<dbReference type="PANTHER" id="PTHR43792">
    <property type="entry name" value="GNAT FAMILY, PUTATIVE (AFU_ORTHOLOGUE AFUA_3G00765)-RELATED-RELATED"/>
    <property type="match status" value="1"/>
</dbReference>
<evidence type="ECO:0000313" key="6">
    <source>
        <dbReference type="Proteomes" id="UP000002608"/>
    </source>
</evidence>
<dbReference type="Proteomes" id="UP000002608">
    <property type="component" value="Chromosome"/>
</dbReference>
<dbReference type="RefSeq" id="WP_012156484.1">
    <property type="nucleotide sequence ID" value="NC_009901.1"/>
</dbReference>
<dbReference type="InterPro" id="IPR016181">
    <property type="entry name" value="Acyl_CoA_acyltransferase"/>
</dbReference>
<dbReference type="SUPFAM" id="SSF55729">
    <property type="entry name" value="Acyl-CoA N-acyltransferases (Nat)"/>
    <property type="match status" value="1"/>
</dbReference>
<dbReference type="InterPro" id="IPR000182">
    <property type="entry name" value="GNAT_dom"/>
</dbReference>
<reference evidence="5 6" key="1">
    <citation type="submission" date="2007-10" db="EMBL/GenBank/DDBJ databases">
        <title>Complete sequence of Shewanella pealeana ATCC 700345.</title>
        <authorList>
            <consortium name="US DOE Joint Genome Institute"/>
            <person name="Copeland A."/>
            <person name="Lucas S."/>
            <person name="Lapidus A."/>
            <person name="Barry K."/>
            <person name="Glavina del Rio T."/>
            <person name="Dalin E."/>
            <person name="Tice H."/>
            <person name="Pitluck S."/>
            <person name="Chertkov O."/>
            <person name="Brettin T."/>
            <person name="Bruce D."/>
            <person name="Detter J.C."/>
            <person name="Han C."/>
            <person name="Schmutz J."/>
            <person name="Larimer F."/>
            <person name="Land M."/>
            <person name="Hauser L."/>
            <person name="Kyrpides N."/>
            <person name="Kim E."/>
            <person name="Zhao J.-S.Z."/>
            <person name="Manno D."/>
            <person name="Hawari J."/>
            <person name="Richardson P."/>
        </authorList>
    </citation>
    <scope>NUCLEOTIDE SEQUENCE [LARGE SCALE GENOMIC DNA]</scope>
    <source>
        <strain evidence="6">ATCC 700345 / ANG-SQ1</strain>
    </source>
</reference>
<keyword evidence="1 5" id="KW-0808">Transferase</keyword>
<name>A8H7P8_SHEPA</name>
<evidence type="ECO:0000259" key="4">
    <source>
        <dbReference type="Pfam" id="PF13302"/>
    </source>
</evidence>
<dbReference type="Gene3D" id="3.40.630.30">
    <property type="match status" value="1"/>
</dbReference>
<dbReference type="HOGENOM" id="CLU_1395462_0_0_6"/>
<proteinExistence type="inferred from homology"/>
<dbReference type="STRING" id="398579.Spea_3270"/>
<dbReference type="PANTHER" id="PTHR43792:SF8">
    <property type="entry name" value="[RIBOSOMAL PROTEIN US5]-ALANINE N-ACETYLTRANSFERASE"/>
    <property type="match status" value="1"/>
</dbReference>
<dbReference type="Pfam" id="PF13302">
    <property type="entry name" value="Acetyltransf_3"/>
    <property type="match status" value="1"/>
</dbReference>
<dbReference type="AlphaFoldDB" id="A8H7P8"/>
<comment type="similarity">
    <text evidence="3">Belongs to the acetyltransferase family. RimJ subfamily.</text>
</comment>
<organism evidence="5 6">
    <name type="scientific">Shewanella pealeana (strain ATCC 700345 / ANG-SQ1)</name>
    <dbReference type="NCBI Taxonomy" id="398579"/>
    <lineage>
        <taxon>Bacteria</taxon>
        <taxon>Pseudomonadati</taxon>
        <taxon>Pseudomonadota</taxon>
        <taxon>Gammaproteobacteria</taxon>
        <taxon>Alteromonadales</taxon>
        <taxon>Shewanellaceae</taxon>
        <taxon>Shewanella</taxon>
    </lineage>
</organism>
<dbReference type="eggNOG" id="COG1670">
    <property type="taxonomic scope" value="Bacteria"/>
</dbReference>
<protein>
    <submittedName>
        <fullName evidence="5">GCN5-related N-acetyltransferase</fullName>
    </submittedName>
</protein>
<evidence type="ECO:0000256" key="2">
    <source>
        <dbReference type="ARBA" id="ARBA00023315"/>
    </source>
</evidence>
<gene>
    <name evidence="5" type="ordered locus">Spea_3270</name>
</gene>
<dbReference type="KEGG" id="spl:Spea_3270"/>
<dbReference type="OrthoDB" id="9784707at2"/>
<sequence length="195" mass="22144">MANNLEKYTSATQTLCASFTLENAYISPLITADIAALKAIGMHPDIWRFARFPKETTDAFDCYLKRVLSEPNSLLFTIRCGSTHKAIGFTRLKNINLAEKRAEIGTWLTGEYQGKKLNRYIKQQVLKVGFNILQLDEIYCYVTENNQPSIKSLLAFGFQIDANKQRLSPTQKGLLEIPQHYIFITAAQFNSLNKP</sequence>
<dbReference type="EMBL" id="CP000851">
    <property type="protein sequence ID" value="ABV88585.1"/>
    <property type="molecule type" value="Genomic_DNA"/>
</dbReference>
<accession>A8H7P8</accession>
<keyword evidence="2" id="KW-0012">Acyltransferase</keyword>